<evidence type="ECO:0000313" key="3">
    <source>
        <dbReference type="Proteomes" id="UP000799750"/>
    </source>
</evidence>
<dbReference type="OrthoDB" id="3692147at2759"/>
<accession>A0A6A6QAU0</accession>
<gene>
    <name evidence="2" type="ORF">BU16DRAFT_567347</name>
</gene>
<proteinExistence type="predicted"/>
<dbReference type="EMBL" id="MU004199">
    <property type="protein sequence ID" value="KAF2489164.1"/>
    <property type="molecule type" value="Genomic_DNA"/>
</dbReference>
<evidence type="ECO:0000313" key="2">
    <source>
        <dbReference type="EMBL" id="KAF2489164.1"/>
    </source>
</evidence>
<protein>
    <recommendedName>
        <fullName evidence="4">F-box domain-containing protein</fullName>
    </recommendedName>
</protein>
<name>A0A6A6QAU0_9PEZI</name>
<evidence type="ECO:0000256" key="1">
    <source>
        <dbReference type="SAM" id="MobiDB-lite"/>
    </source>
</evidence>
<dbReference type="AlphaFoldDB" id="A0A6A6QAU0"/>
<feature type="compositionally biased region" description="Polar residues" evidence="1">
    <location>
        <begin position="1"/>
        <end position="19"/>
    </location>
</feature>
<reference evidence="2" key="1">
    <citation type="journal article" date="2020" name="Stud. Mycol.">
        <title>101 Dothideomycetes genomes: a test case for predicting lifestyles and emergence of pathogens.</title>
        <authorList>
            <person name="Haridas S."/>
            <person name="Albert R."/>
            <person name="Binder M."/>
            <person name="Bloem J."/>
            <person name="Labutti K."/>
            <person name="Salamov A."/>
            <person name="Andreopoulos B."/>
            <person name="Baker S."/>
            <person name="Barry K."/>
            <person name="Bills G."/>
            <person name="Bluhm B."/>
            <person name="Cannon C."/>
            <person name="Castanera R."/>
            <person name="Culley D."/>
            <person name="Daum C."/>
            <person name="Ezra D."/>
            <person name="Gonzalez J."/>
            <person name="Henrissat B."/>
            <person name="Kuo A."/>
            <person name="Liang C."/>
            <person name="Lipzen A."/>
            <person name="Lutzoni F."/>
            <person name="Magnuson J."/>
            <person name="Mondo S."/>
            <person name="Nolan M."/>
            <person name="Ohm R."/>
            <person name="Pangilinan J."/>
            <person name="Park H.-J."/>
            <person name="Ramirez L."/>
            <person name="Alfaro M."/>
            <person name="Sun H."/>
            <person name="Tritt A."/>
            <person name="Yoshinaga Y."/>
            <person name="Zwiers L.-H."/>
            <person name="Turgeon B."/>
            <person name="Goodwin S."/>
            <person name="Spatafora J."/>
            <person name="Crous P."/>
            <person name="Grigoriev I."/>
        </authorList>
    </citation>
    <scope>NUCLEOTIDE SEQUENCE</scope>
    <source>
        <strain evidence="2">CBS 269.34</strain>
    </source>
</reference>
<evidence type="ECO:0008006" key="4">
    <source>
        <dbReference type="Google" id="ProtNLM"/>
    </source>
</evidence>
<dbReference type="Proteomes" id="UP000799750">
    <property type="component" value="Unassembled WGS sequence"/>
</dbReference>
<organism evidence="2 3">
    <name type="scientific">Lophium mytilinum</name>
    <dbReference type="NCBI Taxonomy" id="390894"/>
    <lineage>
        <taxon>Eukaryota</taxon>
        <taxon>Fungi</taxon>
        <taxon>Dikarya</taxon>
        <taxon>Ascomycota</taxon>
        <taxon>Pezizomycotina</taxon>
        <taxon>Dothideomycetes</taxon>
        <taxon>Pleosporomycetidae</taxon>
        <taxon>Mytilinidiales</taxon>
        <taxon>Mytilinidiaceae</taxon>
        <taxon>Lophium</taxon>
    </lineage>
</organism>
<feature type="region of interest" description="Disordered" evidence="1">
    <location>
        <begin position="1"/>
        <end position="22"/>
    </location>
</feature>
<keyword evidence="3" id="KW-1185">Reference proteome</keyword>
<sequence>MRPGTQLLQQPTVQGSQVSRGGPSLLQRITKPKWYFKQQEAAIHNAATPLYQLPNEILLMTGTHLSPYAKLLLRQTSQRLSHVFVPPAGFFPLNEHSPEIAELDKAQPVKPGMRIWCSACHTRHPASLFSADQRASPNSLRRRCVPMGGKVRLCAHHSFTYDEVQKGLTSRGFQCQDTSHAAPHWPESLRKCPKLWGSARVYAETAFSLASVSKGDIIDMAALKEVLATFDEPLCPHLSLCDPIIQNLVGMLVKERNSGLLKWWRKEERGCTHDRVGNPACLQWHHRLTDEVDFTPAQGAWISDAASMDCEMIDWGLPGSRPRVFGCACDIRVYMRRTPGTEVEEMIMTVDRHWDHTSATSEQWLDTVGYEWPEGHSVRKPRPRTGHGGSMHSQKPIWVNLEGKEESEWWNERGPEYEGFKKADLLA</sequence>